<evidence type="ECO:0000313" key="1">
    <source>
        <dbReference type="EMBL" id="CAD8139030.1"/>
    </source>
</evidence>
<evidence type="ECO:0000313" key="2">
    <source>
        <dbReference type="Proteomes" id="UP000689195"/>
    </source>
</evidence>
<reference evidence="1" key="1">
    <citation type="submission" date="2021-01" db="EMBL/GenBank/DDBJ databases">
        <authorList>
            <consortium name="Genoscope - CEA"/>
            <person name="William W."/>
        </authorList>
    </citation>
    <scope>NUCLEOTIDE SEQUENCE</scope>
</reference>
<keyword evidence="2" id="KW-1185">Reference proteome</keyword>
<gene>
    <name evidence="1" type="ORF">PPENT_87.1.T0070435</name>
</gene>
<dbReference type="EMBL" id="CAJJDO010000007">
    <property type="protein sequence ID" value="CAD8139030.1"/>
    <property type="molecule type" value="Genomic_DNA"/>
</dbReference>
<proteinExistence type="predicted"/>
<dbReference type="AlphaFoldDB" id="A0A8S1SGY3"/>
<dbReference type="Proteomes" id="UP000689195">
    <property type="component" value="Unassembled WGS sequence"/>
</dbReference>
<name>A0A8S1SGY3_9CILI</name>
<protein>
    <submittedName>
        <fullName evidence="1">Uncharacterized protein</fullName>
    </submittedName>
</protein>
<organism evidence="1 2">
    <name type="scientific">Paramecium pentaurelia</name>
    <dbReference type="NCBI Taxonomy" id="43138"/>
    <lineage>
        <taxon>Eukaryota</taxon>
        <taxon>Sar</taxon>
        <taxon>Alveolata</taxon>
        <taxon>Ciliophora</taxon>
        <taxon>Intramacronucleata</taxon>
        <taxon>Oligohymenophorea</taxon>
        <taxon>Peniculida</taxon>
        <taxon>Parameciidae</taxon>
        <taxon>Paramecium</taxon>
    </lineage>
</organism>
<comment type="caution">
    <text evidence="1">The sequence shown here is derived from an EMBL/GenBank/DDBJ whole genome shotgun (WGS) entry which is preliminary data.</text>
</comment>
<dbReference type="OrthoDB" id="299520at2759"/>
<sequence>MQNSLFLIQTVFKITMGCNIQKQKNKQPTLGLSIQHKEIHSKEQLQTPDTQDVQSPRQQNIIVLKKLLASSSLNVDQIIKPVLKKYSHSFLSRSKRSQQN</sequence>
<accession>A0A8S1SGY3</accession>